<evidence type="ECO:0000313" key="4">
    <source>
        <dbReference type="Proteomes" id="UP000593567"/>
    </source>
</evidence>
<gene>
    <name evidence="3" type="ORF">EB796_022543</name>
</gene>
<sequence>MESPTCSNTKSLVSAIHDKYDDDTPVEDSFCQIYVSSSAPGHVEGQLRLPKSLGMEQFGITCAGNPEDLGKLSADVEELDLADNLLSSWDEVFLILDSLHKLTFLNLTRNPLSQLNSAPNARYSTLKKLALNFTNLTWETIQNLLTVLPNLEELYLSGNSYDTIDLNIPAYESLRLLQLNENKFEEWSCVLKIDKVFPKLRTLILAHNKISTCGSVEENESLLSHLKVLNMNNTQIAEWNELDKLSVFKSLSDIRLASIPIIKDLRL</sequence>
<dbReference type="PANTHER" id="PTHR15454">
    <property type="entry name" value="NISCHARIN RELATED"/>
    <property type="match status" value="1"/>
</dbReference>
<name>A0A7J7J018_BUGNE</name>
<dbReference type="GO" id="GO:0005737">
    <property type="term" value="C:cytoplasm"/>
    <property type="evidence" value="ECO:0007669"/>
    <property type="project" value="TreeGrafter"/>
</dbReference>
<organism evidence="3 4">
    <name type="scientific">Bugula neritina</name>
    <name type="common">Brown bryozoan</name>
    <name type="synonym">Sertularia neritina</name>
    <dbReference type="NCBI Taxonomy" id="10212"/>
    <lineage>
        <taxon>Eukaryota</taxon>
        <taxon>Metazoa</taxon>
        <taxon>Spiralia</taxon>
        <taxon>Lophotrochozoa</taxon>
        <taxon>Bryozoa</taxon>
        <taxon>Gymnolaemata</taxon>
        <taxon>Cheilostomatida</taxon>
        <taxon>Flustrina</taxon>
        <taxon>Buguloidea</taxon>
        <taxon>Bugulidae</taxon>
        <taxon>Bugula</taxon>
    </lineage>
</organism>
<comment type="caution">
    <text evidence="3">The sequence shown here is derived from an EMBL/GenBank/DDBJ whole genome shotgun (WGS) entry which is preliminary data.</text>
</comment>
<dbReference type="EMBL" id="VXIV02003252">
    <property type="protein sequence ID" value="KAF6019126.1"/>
    <property type="molecule type" value="Genomic_DNA"/>
</dbReference>
<dbReference type="OrthoDB" id="5855206at2759"/>
<accession>A0A7J7J018</accession>
<dbReference type="InterPro" id="IPR025875">
    <property type="entry name" value="Leu-rich_rpt_4"/>
</dbReference>
<keyword evidence="4" id="KW-1185">Reference proteome</keyword>
<dbReference type="Pfam" id="PF12799">
    <property type="entry name" value="LRR_4"/>
    <property type="match status" value="1"/>
</dbReference>
<keyword evidence="1" id="KW-0433">Leucine-rich repeat</keyword>
<dbReference type="AlphaFoldDB" id="A0A7J7J018"/>
<dbReference type="SUPFAM" id="SSF52058">
    <property type="entry name" value="L domain-like"/>
    <property type="match status" value="1"/>
</dbReference>
<dbReference type="Proteomes" id="UP000593567">
    <property type="component" value="Unassembled WGS sequence"/>
</dbReference>
<evidence type="ECO:0000313" key="3">
    <source>
        <dbReference type="EMBL" id="KAF6019126.1"/>
    </source>
</evidence>
<dbReference type="InterPro" id="IPR032675">
    <property type="entry name" value="LRR_dom_sf"/>
</dbReference>
<proteinExistence type="predicted"/>
<protein>
    <submittedName>
        <fullName evidence="3">TBCEL</fullName>
    </submittedName>
</protein>
<evidence type="ECO:0000256" key="1">
    <source>
        <dbReference type="ARBA" id="ARBA00022614"/>
    </source>
</evidence>
<keyword evidence="2" id="KW-0677">Repeat</keyword>
<dbReference type="Gene3D" id="3.80.10.10">
    <property type="entry name" value="Ribonuclease Inhibitor"/>
    <property type="match status" value="2"/>
</dbReference>
<reference evidence="3" key="1">
    <citation type="submission" date="2020-06" db="EMBL/GenBank/DDBJ databases">
        <title>Draft genome of Bugula neritina, a colonial animal packing powerful symbionts and potential medicines.</title>
        <authorList>
            <person name="Rayko M."/>
        </authorList>
    </citation>
    <scope>NUCLEOTIDE SEQUENCE [LARGE SCALE GENOMIC DNA]</scope>
    <source>
        <strain evidence="3">Kwan_BN1</strain>
    </source>
</reference>
<evidence type="ECO:0000256" key="2">
    <source>
        <dbReference type="ARBA" id="ARBA00022737"/>
    </source>
</evidence>